<comment type="caution">
    <text evidence="2">The sequence shown here is derived from an EMBL/GenBank/DDBJ whole genome shotgun (WGS) entry which is preliminary data.</text>
</comment>
<reference evidence="2 3" key="1">
    <citation type="journal article" date="2019" name="Sci. Data">
        <title>Hybrid genome assembly and annotation of Danionella translucida.</title>
        <authorList>
            <person name="Kadobianskyi M."/>
            <person name="Schulze L."/>
            <person name="Schuelke M."/>
            <person name="Judkewitz B."/>
        </authorList>
    </citation>
    <scope>NUCLEOTIDE SEQUENCE [LARGE SCALE GENOMIC DNA]</scope>
    <source>
        <strain evidence="2 3">Bolton</strain>
    </source>
</reference>
<dbReference type="STRING" id="623744.A0A553QMD4"/>
<keyword evidence="1" id="KW-0175">Coiled coil</keyword>
<accession>A0A553QMD4</accession>
<organism evidence="2 3">
    <name type="scientific">Danionella cerebrum</name>
    <dbReference type="NCBI Taxonomy" id="2873325"/>
    <lineage>
        <taxon>Eukaryota</taxon>
        <taxon>Metazoa</taxon>
        <taxon>Chordata</taxon>
        <taxon>Craniata</taxon>
        <taxon>Vertebrata</taxon>
        <taxon>Euteleostomi</taxon>
        <taxon>Actinopterygii</taxon>
        <taxon>Neopterygii</taxon>
        <taxon>Teleostei</taxon>
        <taxon>Ostariophysi</taxon>
        <taxon>Cypriniformes</taxon>
        <taxon>Danionidae</taxon>
        <taxon>Danioninae</taxon>
        <taxon>Danionella</taxon>
    </lineage>
</organism>
<evidence type="ECO:0000313" key="2">
    <source>
        <dbReference type="EMBL" id="TRY90886.1"/>
    </source>
</evidence>
<sequence>MSARLEEIPIELALHEETQDKLVEMLFVHLDIISEKDCMISQQKHDIQNMLRKQTKMEEEHQNVLLELQEKNQRLHEVEKQCHDLKEDNWEKDNEIAELIKDNGTLTAQGFCHTEILQTQIQEKSELCFLKNEEIQNLRKYFKSLVQELKLVKAENNELKKVMHSNHRGSQSHSGDSQEQMPVIPTEIQLLQMKQSEAQLEPFQKAAQNKLFEKSLRKLLVKKSANSTGNQTQITATVSVLRKLLRSYEMKLEKETSKVLMLKNTAQRFEQQNKELLLMLGTWVKCLEQSSAKMQELEEKNKELEKSLQDLNKEGKALEMIDRKQSVMFIIPNTPKRGKVSGLQHLGAIRQSSPVGSRALRQLSSCANRSPPLRRCPWYSCPKYGMVKGGGNEKKFLL</sequence>
<gene>
    <name evidence="2" type="ORF">DNTS_021960</name>
</gene>
<dbReference type="AlphaFoldDB" id="A0A553QMD4"/>
<feature type="coiled-coil region" evidence="1">
    <location>
        <begin position="252"/>
        <end position="321"/>
    </location>
</feature>
<feature type="coiled-coil region" evidence="1">
    <location>
        <begin position="40"/>
        <end position="95"/>
    </location>
</feature>
<evidence type="ECO:0000256" key="1">
    <source>
        <dbReference type="SAM" id="Coils"/>
    </source>
</evidence>
<name>A0A553QMD4_9TELE</name>
<evidence type="ECO:0000313" key="3">
    <source>
        <dbReference type="Proteomes" id="UP000316079"/>
    </source>
</evidence>
<keyword evidence="3" id="KW-1185">Reference proteome</keyword>
<dbReference type="Proteomes" id="UP000316079">
    <property type="component" value="Unassembled WGS sequence"/>
</dbReference>
<dbReference type="OrthoDB" id="2436455at2759"/>
<protein>
    <submittedName>
        <fullName evidence="2">Uncharacterized protein</fullName>
    </submittedName>
</protein>
<proteinExistence type="predicted"/>
<dbReference type="EMBL" id="SRMA01025790">
    <property type="protein sequence ID" value="TRY90886.1"/>
    <property type="molecule type" value="Genomic_DNA"/>
</dbReference>